<dbReference type="Proteomes" id="UP000322530">
    <property type="component" value="Unassembled WGS sequence"/>
</dbReference>
<feature type="compositionally biased region" description="Basic and acidic residues" evidence="1">
    <location>
        <begin position="34"/>
        <end position="79"/>
    </location>
</feature>
<comment type="caution">
    <text evidence="2">The sequence shown here is derived from an EMBL/GenBank/DDBJ whole genome shotgun (WGS) entry which is preliminary data.</text>
</comment>
<dbReference type="RefSeq" id="WP_149403401.1">
    <property type="nucleotide sequence ID" value="NZ_BIXY01000073.1"/>
</dbReference>
<proteinExistence type="predicted"/>
<sequence>MDTHKEKLEKVVTEPIPQEKVREEKAELHEVAKKAAKAEKKSGSVEKDELDDVEKIPKGQAQKEIKDAVQHVKKDEKRNSVRIGKS</sequence>
<organism evidence="2 3">
    <name type="scientific">Dictyobacter arantiisoli</name>
    <dbReference type="NCBI Taxonomy" id="2014874"/>
    <lineage>
        <taxon>Bacteria</taxon>
        <taxon>Bacillati</taxon>
        <taxon>Chloroflexota</taxon>
        <taxon>Ktedonobacteria</taxon>
        <taxon>Ktedonobacterales</taxon>
        <taxon>Dictyobacteraceae</taxon>
        <taxon>Dictyobacter</taxon>
    </lineage>
</organism>
<evidence type="ECO:0000256" key="1">
    <source>
        <dbReference type="SAM" id="MobiDB-lite"/>
    </source>
</evidence>
<protein>
    <submittedName>
        <fullName evidence="2">Uncharacterized protein</fullName>
    </submittedName>
</protein>
<dbReference type="AlphaFoldDB" id="A0A5A5THS5"/>
<accession>A0A5A5THS5</accession>
<feature type="region of interest" description="Disordered" evidence="1">
    <location>
        <begin position="34"/>
        <end position="86"/>
    </location>
</feature>
<gene>
    <name evidence="2" type="ORF">KDI_40880</name>
</gene>
<reference evidence="2 3" key="1">
    <citation type="submission" date="2019-01" db="EMBL/GenBank/DDBJ databases">
        <title>Draft genome sequence of Dictyobacter sp. Uno17.</title>
        <authorList>
            <person name="Wang C.M."/>
            <person name="Zheng Y."/>
            <person name="Sakai Y."/>
            <person name="Abe K."/>
            <person name="Yokota A."/>
            <person name="Yabe S."/>
        </authorList>
    </citation>
    <scope>NUCLEOTIDE SEQUENCE [LARGE SCALE GENOMIC DNA]</scope>
    <source>
        <strain evidence="2 3">Uno17</strain>
    </source>
</reference>
<evidence type="ECO:0000313" key="3">
    <source>
        <dbReference type="Proteomes" id="UP000322530"/>
    </source>
</evidence>
<keyword evidence="3" id="KW-1185">Reference proteome</keyword>
<evidence type="ECO:0000313" key="2">
    <source>
        <dbReference type="EMBL" id="GCF10524.1"/>
    </source>
</evidence>
<dbReference type="EMBL" id="BIXY01000073">
    <property type="protein sequence ID" value="GCF10524.1"/>
    <property type="molecule type" value="Genomic_DNA"/>
</dbReference>
<name>A0A5A5THS5_9CHLR</name>